<name>A0A7J6TDG7_PEROL</name>
<proteinExistence type="inferred from homology"/>
<keyword evidence="1" id="KW-0694">RNA-binding</keyword>
<dbReference type="Proteomes" id="UP000574390">
    <property type="component" value="Unassembled WGS sequence"/>
</dbReference>
<gene>
    <name evidence="4" type="ORF">FOZ62_015871</name>
</gene>
<dbReference type="GO" id="GO:0032259">
    <property type="term" value="P:methylation"/>
    <property type="evidence" value="ECO:0007669"/>
    <property type="project" value="UniProtKB-KW"/>
</dbReference>
<dbReference type="AlphaFoldDB" id="A0A7J6TDG7"/>
<evidence type="ECO:0000313" key="5">
    <source>
        <dbReference type="Proteomes" id="UP000574390"/>
    </source>
</evidence>
<feature type="region of interest" description="Disordered" evidence="2">
    <location>
        <begin position="114"/>
        <end position="144"/>
    </location>
</feature>
<evidence type="ECO:0000256" key="2">
    <source>
        <dbReference type="SAM" id="MobiDB-lite"/>
    </source>
</evidence>
<comment type="caution">
    <text evidence="1">Lacks conserved residue(s) required for the propagation of feature annotation.</text>
</comment>
<dbReference type="EMBL" id="JABANM010008227">
    <property type="protein sequence ID" value="KAF4742961.1"/>
    <property type="molecule type" value="Genomic_DNA"/>
</dbReference>
<accession>A0A7J6TDG7</accession>
<keyword evidence="1" id="KW-0949">S-adenosyl-L-methionine</keyword>
<dbReference type="GO" id="GO:0003723">
    <property type="term" value="F:RNA binding"/>
    <property type="evidence" value="ECO:0007669"/>
    <property type="project" value="UniProtKB-UniRule"/>
</dbReference>
<evidence type="ECO:0000256" key="1">
    <source>
        <dbReference type="PROSITE-ProRule" id="PRU01023"/>
    </source>
</evidence>
<comment type="similarity">
    <text evidence="1">Belongs to the class I-like SAM-binding methyltransferase superfamily. RsmB/NOP family.</text>
</comment>
<dbReference type="PANTHER" id="PTHR31827:SF1">
    <property type="entry name" value="EMB|CAB89363.1"/>
    <property type="match status" value="1"/>
</dbReference>
<feature type="domain" description="SAM-dependent MTase RsmB/NOP-type" evidence="3">
    <location>
        <begin position="1"/>
        <end position="59"/>
    </location>
</feature>
<feature type="region of interest" description="Disordered" evidence="2">
    <location>
        <begin position="636"/>
        <end position="658"/>
    </location>
</feature>
<protein>
    <recommendedName>
        <fullName evidence="3">SAM-dependent MTase RsmB/NOP-type domain-containing protein</fullName>
    </recommendedName>
</protein>
<evidence type="ECO:0000259" key="3">
    <source>
        <dbReference type="PROSITE" id="PS51686"/>
    </source>
</evidence>
<evidence type="ECO:0000313" key="4">
    <source>
        <dbReference type="EMBL" id="KAF4742961.1"/>
    </source>
</evidence>
<sequence>MYSTVTAPPTINEAVLAEALNAVSSGSQGNVIGTSGHVQDHPDDDAGVVGIVAAELLRDSVVPPLSVPGAHGFSAGPPSTPEGIPVAPSTPEADVDGDDGYVCAVRGCNKKPWPDSGRCTAHGGEPTPPRYGQPAEEASRHRKKRPSASLCLVEGCTNVAQARGICLKHGANQLKKKKKPLPCKSATAAISAFVMVEGPSAGILAAVSLADTQLPYAMLTVCDVPGCGRRCLVVAGGRCHDHGGYTAVGMCQDLNCFKLAKKPSIYCGTHGTVPQCHGSSSCRRRPVGNTGLCRAHGGQPEPATCSAPGCSNLALPSGPGGQRVCPIHWDGVTTLVQRCSHLMCQRPAREYGLCVAHGGGRSRCSVPGCIQPVANRRVSGDTTLPDKCRMHLGPEYSRRCIVKGCMKARMLSDGSAGMCAKHHMESMQGEVLCLSAPSRPPRRSSDGSVERRVCSVEGCNKQVPSTSGTGKCRRHDMCRARGCMRASYHEGYCVRHQDLVVASNAMASNEASIGIDHSHAAIEDGDAPASERDATAAVGNVVGPDTQREESVSSVAIRRCRAMKLRFFQVEAGKAPSSGQQQPLGSIGESSLVIPPVESSNVSSTPFFSAGPSNVFTDEQRAAEAVAAVVVMEMEAERQQRGGGGEETASIPQEGPPQ</sequence>
<feature type="region of interest" description="Disordered" evidence="2">
    <location>
        <begin position="69"/>
        <end position="95"/>
    </location>
</feature>
<keyword evidence="1" id="KW-0489">Methyltransferase</keyword>
<organism evidence="4 5">
    <name type="scientific">Perkinsus olseni</name>
    <name type="common">Perkinsus atlanticus</name>
    <dbReference type="NCBI Taxonomy" id="32597"/>
    <lineage>
        <taxon>Eukaryota</taxon>
        <taxon>Sar</taxon>
        <taxon>Alveolata</taxon>
        <taxon>Perkinsozoa</taxon>
        <taxon>Perkinsea</taxon>
        <taxon>Perkinsida</taxon>
        <taxon>Perkinsidae</taxon>
        <taxon>Perkinsus</taxon>
    </lineage>
</organism>
<reference evidence="4 5" key="1">
    <citation type="submission" date="2020-04" db="EMBL/GenBank/DDBJ databases">
        <title>Perkinsus olseni comparative genomics.</title>
        <authorList>
            <person name="Bogema D.R."/>
        </authorList>
    </citation>
    <scope>NUCLEOTIDE SEQUENCE [LARGE SCALE GENOMIC DNA]</scope>
    <source>
        <strain evidence="4">ATCC PRA-205</strain>
    </source>
</reference>
<dbReference type="InterPro" id="IPR001678">
    <property type="entry name" value="MeTrfase_RsmB-F_NOP2_dom"/>
</dbReference>
<keyword evidence="1" id="KW-0808">Transferase</keyword>
<dbReference type="PANTHER" id="PTHR31827">
    <property type="entry name" value="EMB|CAB89363.1"/>
    <property type="match status" value="1"/>
</dbReference>
<dbReference type="GO" id="GO:0008168">
    <property type="term" value="F:methyltransferase activity"/>
    <property type="evidence" value="ECO:0007669"/>
    <property type="project" value="UniProtKB-KW"/>
</dbReference>
<dbReference type="PROSITE" id="PS51686">
    <property type="entry name" value="SAM_MT_RSMB_NOP"/>
    <property type="match status" value="1"/>
</dbReference>
<comment type="caution">
    <text evidence="4">The sequence shown here is derived from an EMBL/GenBank/DDBJ whole genome shotgun (WGS) entry which is preliminary data.</text>
</comment>